<dbReference type="InterPro" id="IPR013820">
    <property type="entry name" value="ATP_PRibTrfase_cat"/>
</dbReference>
<dbReference type="InterPro" id="IPR024893">
    <property type="entry name" value="ATP_PRibTrfase_HisG_short"/>
</dbReference>
<evidence type="ECO:0000256" key="11">
    <source>
        <dbReference type="ARBA" id="ARBA00022679"/>
    </source>
</evidence>
<dbReference type="PANTHER" id="PTHR21403:SF8">
    <property type="entry name" value="ATP PHOSPHORIBOSYLTRANSFERASE"/>
    <property type="match status" value="1"/>
</dbReference>
<dbReference type="GO" id="GO:0005737">
    <property type="term" value="C:cytoplasm"/>
    <property type="evidence" value="ECO:0007669"/>
    <property type="project" value="UniProtKB-SubCell"/>
</dbReference>
<accession>A0A0M2NBL6</accession>
<dbReference type="InterPro" id="IPR018198">
    <property type="entry name" value="ATP_PRibTrfase_CS"/>
</dbReference>
<dbReference type="PROSITE" id="PS01316">
    <property type="entry name" value="ATP_P_PHORIBOSYLTR"/>
    <property type="match status" value="1"/>
</dbReference>
<sequence length="210" mass="23476">MELTIALAKGRLAKFAIELFSKCGIDVSELKEDTRKLVVYDKKNELRFVLVKPSDVPVYVYRGVADIGIAGKDTLLEEGLPLYEMLDLRCGKCKICVAGYEKPKERITSNITRVATKYPRVAKMYYDEKGEGIEIIKLHGSIELAPILDLSDVIVDIVESGATIRENGLTVLEEICDISARLVVNQVSLKTKAEKIQPLIEKMKLALEEM</sequence>
<dbReference type="CDD" id="cd13595">
    <property type="entry name" value="PBP2_HisGs"/>
    <property type="match status" value="1"/>
</dbReference>
<keyword evidence="8 16" id="KW-0963">Cytoplasm</keyword>
<gene>
    <name evidence="16" type="primary">hisG</name>
    <name evidence="18" type="ORF">CHK_2845</name>
</gene>
<evidence type="ECO:0000313" key="18">
    <source>
        <dbReference type="EMBL" id="KKI49623.1"/>
    </source>
</evidence>
<dbReference type="Proteomes" id="UP000034076">
    <property type="component" value="Unassembled WGS sequence"/>
</dbReference>
<comment type="subunit">
    <text evidence="5 16">Heteromultimer composed of HisG and HisZ subunits.</text>
</comment>
<dbReference type="FunFam" id="3.40.190.10:FF:000008">
    <property type="entry name" value="ATP phosphoribosyltransferase"/>
    <property type="match status" value="1"/>
</dbReference>
<comment type="caution">
    <text evidence="18">The sequence shown here is derived from an EMBL/GenBank/DDBJ whole genome shotgun (WGS) entry which is preliminary data.</text>
</comment>
<dbReference type="HAMAP" id="MF_01018">
    <property type="entry name" value="HisG_Short"/>
    <property type="match status" value="1"/>
</dbReference>
<evidence type="ECO:0000256" key="12">
    <source>
        <dbReference type="ARBA" id="ARBA00022741"/>
    </source>
</evidence>
<keyword evidence="13 16" id="KW-0067">ATP-binding</keyword>
<evidence type="ECO:0000256" key="3">
    <source>
        <dbReference type="ARBA" id="ARBA00004667"/>
    </source>
</evidence>
<name>A0A0M2NBL6_9FIRM</name>
<evidence type="ECO:0000256" key="5">
    <source>
        <dbReference type="ARBA" id="ARBA00011496"/>
    </source>
</evidence>
<keyword evidence="14 16" id="KW-0368">Histidine biosynthesis</keyword>
<dbReference type="GO" id="GO:0005524">
    <property type="term" value="F:ATP binding"/>
    <property type="evidence" value="ECO:0007669"/>
    <property type="project" value="UniProtKB-KW"/>
</dbReference>
<evidence type="ECO:0000256" key="13">
    <source>
        <dbReference type="ARBA" id="ARBA00022840"/>
    </source>
</evidence>
<comment type="domain">
    <text evidence="16">Lacks the C-terminal regulatory region which is replaced by HisZ.</text>
</comment>
<evidence type="ECO:0000256" key="7">
    <source>
        <dbReference type="ARBA" id="ARBA00020998"/>
    </source>
</evidence>
<dbReference type="FunFam" id="3.40.190.10:FF:000011">
    <property type="entry name" value="ATP phosphoribosyltransferase"/>
    <property type="match status" value="1"/>
</dbReference>
<feature type="domain" description="ATP phosphoribosyltransferase catalytic" evidence="17">
    <location>
        <begin position="52"/>
        <end position="204"/>
    </location>
</feature>
<organism evidence="18 19">
    <name type="scientific">Christensenella hongkongensis</name>
    <dbReference type="NCBI Taxonomy" id="270498"/>
    <lineage>
        <taxon>Bacteria</taxon>
        <taxon>Bacillati</taxon>
        <taxon>Bacillota</taxon>
        <taxon>Clostridia</taxon>
        <taxon>Christensenellales</taxon>
        <taxon>Christensenellaceae</taxon>
        <taxon>Christensenella</taxon>
    </lineage>
</organism>
<dbReference type="GO" id="GO:0000105">
    <property type="term" value="P:L-histidine biosynthetic process"/>
    <property type="evidence" value="ECO:0007669"/>
    <property type="project" value="UniProtKB-UniRule"/>
</dbReference>
<keyword evidence="9 16" id="KW-0028">Amino-acid biosynthesis</keyword>
<evidence type="ECO:0000313" key="19">
    <source>
        <dbReference type="Proteomes" id="UP000034076"/>
    </source>
</evidence>
<keyword evidence="19" id="KW-1185">Reference proteome</keyword>
<protein>
    <recommendedName>
        <fullName evidence="7 16">ATP phosphoribosyltransferase</fullName>
        <shortName evidence="16">ATP-PRT</shortName>
        <shortName evidence="16">ATP-PRTase</shortName>
        <ecNumber evidence="6 16">2.4.2.17</ecNumber>
    </recommendedName>
</protein>
<evidence type="ECO:0000256" key="9">
    <source>
        <dbReference type="ARBA" id="ARBA00022605"/>
    </source>
</evidence>
<dbReference type="SUPFAM" id="SSF53850">
    <property type="entry name" value="Periplasmic binding protein-like II"/>
    <property type="match status" value="1"/>
</dbReference>
<keyword evidence="12 16" id="KW-0547">Nucleotide-binding</keyword>
<dbReference type="STRING" id="270498.CHK_2845"/>
<comment type="similarity">
    <text evidence="4 16">Belongs to the ATP phosphoribosyltransferase family. Short subfamily.</text>
</comment>
<comment type="subcellular location">
    <subcellularLocation>
        <location evidence="2 16">Cytoplasm</location>
    </subcellularLocation>
</comment>
<proteinExistence type="inferred from homology"/>
<evidence type="ECO:0000256" key="10">
    <source>
        <dbReference type="ARBA" id="ARBA00022676"/>
    </source>
</evidence>
<dbReference type="NCBIfam" id="TIGR00070">
    <property type="entry name" value="hisG"/>
    <property type="match status" value="1"/>
</dbReference>
<evidence type="ECO:0000256" key="1">
    <source>
        <dbReference type="ARBA" id="ARBA00000915"/>
    </source>
</evidence>
<dbReference type="GO" id="GO:0003879">
    <property type="term" value="F:ATP phosphoribosyltransferase activity"/>
    <property type="evidence" value="ECO:0007669"/>
    <property type="project" value="UniProtKB-UniRule"/>
</dbReference>
<evidence type="ECO:0000256" key="4">
    <source>
        <dbReference type="ARBA" id="ARBA00009489"/>
    </source>
</evidence>
<comment type="catalytic activity">
    <reaction evidence="1 16">
        <text>1-(5-phospho-beta-D-ribosyl)-ATP + diphosphate = 5-phospho-alpha-D-ribose 1-diphosphate + ATP</text>
        <dbReference type="Rhea" id="RHEA:18473"/>
        <dbReference type="ChEBI" id="CHEBI:30616"/>
        <dbReference type="ChEBI" id="CHEBI:33019"/>
        <dbReference type="ChEBI" id="CHEBI:58017"/>
        <dbReference type="ChEBI" id="CHEBI:73183"/>
        <dbReference type="EC" id="2.4.2.17"/>
    </reaction>
</comment>
<dbReference type="UniPathway" id="UPA00031">
    <property type="reaction ID" value="UER00006"/>
</dbReference>
<keyword evidence="10 16" id="KW-0328">Glycosyltransferase</keyword>
<dbReference type="PATRIC" id="fig|270498.16.peg.621"/>
<evidence type="ECO:0000256" key="15">
    <source>
        <dbReference type="ARBA" id="ARBA00024861"/>
    </source>
</evidence>
<dbReference type="EMBL" id="LAYJ01000131">
    <property type="protein sequence ID" value="KKI49623.1"/>
    <property type="molecule type" value="Genomic_DNA"/>
</dbReference>
<evidence type="ECO:0000259" key="17">
    <source>
        <dbReference type="Pfam" id="PF01634"/>
    </source>
</evidence>
<dbReference type="EC" id="2.4.2.17" evidence="6 16"/>
<reference evidence="18 19" key="1">
    <citation type="submission" date="2015-04" db="EMBL/GenBank/DDBJ databases">
        <title>Draft genome sequence of bacteremic isolate Catabacter hongkongensis type strain HKU16T.</title>
        <authorList>
            <person name="Lau S.K."/>
            <person name="Teng J.L."/>
            <person name="Huang Y."/>
            <person name="Curreem S.O."/>
            <person name="Tsui S.K."/>
            <person name="Woo P.C."/>
        </authorList>
    </citation>
    <scope>NUCLEOTIDE SEQUENCE [LARGE SCALE GENOMIC DNA]</scope>
    <source>
        <strain evidence="18 19">HKU16</strain>
    </source>
</reference>
<evidence type="ECO:0000256" key="14">
    <source>
        <dbReference type="ARBA" id="ARBA00023102"/>
    </source>
</evidence>
<dbReference type="PANTHER" id="PTHR21403">
    <property type="entry name" value="ATP PHOSPHORIBOSYLTRANSFERASE ATP-PRTASE"/>
    <property type="match status" value="1"/>
</dbReference>
<evidence type="ECO:0000256" key="2">
    <source>
        <dbReference type="ARBA" id="ARBA00004496"/>
    </source>
</evidence>
<dbReference type="Pfam" id="PF01634">
    <property type="entry name" value="HisG"/>
    <property type="match status" value="1"/>
</dbReference>
<comment type="function">
    <text evidence="15 16">Catalyzes the condensation of ATP and 5-phosphoribose 1-diphosphate to form N'-(5'-phosphoribosyl)-ATP (PR-ATP). Has a crucial role in the pathway because the rate of histidine biosynthesis seems to be controlled primarily by regulation of HisG enzymatic activity.</text>
</comment>
<dbReference type="AlphaFoldDB" id="A0A0M2NBL6"/>
<dbReference type="Gene3D" id="3.40.190.10">
    <property type="entry name" value="Periplasmic binding protein-like II"/>
    <property type="match status" value="2"/>
</dbReference>
<keyword evidence="11 16" id="KW-0808">Transferase</keyword>
<comment type="pathway">
    <text evidence="3 16">Amino-acid biosynthesis; L-histidine biosynthesis; L-histidine from 5-phospho-alpha-D-ribose 1-diphosphate: step 1/9.</text>
</comment>
<evidence type="ECO:0000256" key="8">
    <source>
        <dbReference type="ARBA" id="ARBA00022490"/>
    </source>
</evidence>
<dbReference type="InterPro" id="IPR001348">
    <property type="entry name" value="ATP_PRibTrfase_HisG"/>
</dbReference>
<evidence type="ECO:0000256" key="16">
    <source>
        <dbReference type="HAMAP-Rule" id="MF_01018"/>
    </source>
</evidence>
<evidence type="ECO:0000256" key="6">
    <source>
        <dbReference type="ARBA" id="ARBA00011946"/>
    </source>
</evidence>